<dbReference type="InterPro" id="IPR052539">
    <property type="entry name" value="MGD_biosynthesis_adapter"/>
</dbReference>
<dbReference type="AlphaFoldDB" id="A0A497XMR5"/>
<evidence type="ECO:0000313" key="2">
    <source>
        <dbReference type="EMBL" id="RLJ70195.1"/>
    </source>
</evidence>
<dbReference type="RefSeq" id="WP_121009400.1">
    <property type="nucleotide sequence ID" value="NZ_RCCJ01000001.1"/>
</dbReference>
<protein>
    <submittedName>
        <fullName evidence="2">Molybdopterin-guanine dinucleotide biosynthesis protein B</fullName>
    </submittedName>
</protein>
<accession>A0A497XMR5</accession>
<dbReference type="Proteomes" id="UP000267841">
    <property type="component" value="Unassembled WGS sequence"/>
</dbReference>
<dbReference type="SUPFAM" id="SSF52540">
    <property type="entry name" value="P-loop containing nucleoside triphosphate hydrolases"/>
    <property type="match status" value="1"/>
</dbReference>
<dbReference type="Gene3D" id="3.40.50.300">
    <property type="entry name" value="P-loop containing nucleotide triphosphate hydrolases"/>
    <property type="match status" value="1"/>
</dbReference>
<keyword evidence="3" id="KW-1185">Reference proteome</keyword>
<gene>
    <name evidence="2" type="ORF">BCF55_0461</name>
</gene>
<dbReference type="NCBIfam" id="TIGR00176">
    <property type="entry name" value="mobB"/>
    <property type="match status" value="1"/>
</dbReference>
<organism evidence="2 3">
    <name type="scientific">Hydrogenivirga caldilitoris</name>
    <dbReference type="NCBI Taxonomy" id="246264"/>
    <lineage>
        <taxon>Bacteria</taxon>
        <taxon>Pseudomonadati</taxon>
        <taxon>Aquificota</taxon>
        <taxon>Aquificia</taxon>
        <taxon>Aquificales</taxon>
        <taxon>Aquificaceae</taxon>
        <taxon>Hydrogenivirga</taxon>
    </lineage>
</organism>
<dbReference type="OrthoDB" id="9786803at2"/>
<dbReference type="Pfam" id="PF03205">
    <property type="entry name" value="MobB"/>
    <property type="match status" value="1"/>
</dbReference>
<sequence>MKVIAIVGYHNTGKTTLIKELVKELKRIGYKVGYIKHDPKGHGKTDKEGSDTDKLFKEVEKVALLSPGRMTLWEKREDDPIKVVKEYFAGFDIVVLEGFKSLKDIPKVAIGEVGADNVILRVEGLKDVAHIIELLKGMEDNL</sequence>
<name>A0A497XMR5_9AQUI</name>
<dbReference type="GO" id="GO:0006777">
    <property type="term" value="P:Mo-molybdopterin cofactor biosynthetic process"/>
    <property type="evidence" value="ECO:0007669"/>
    <property type="project" value="InterPro"/>
</dbReference>
<dbReference type="EMBL" id="RCCJ01000001">
    <property type="protein sequence ID" value="RLJ70195.1"/>
    <property type="molecule type" value="Genomic_DNA"/>
</dbReference>
<proteinExistence type="predicted"/>
<feature type="domain" description="Molybdopterin-guanine dinucleotide biosynthesis protein B (MobB)" evidence="1">
    <location>
        <begin position="3"/>
        <end position="111"/>
    </location>
</feature>
<dbReference type="GO" id="GO:0005525">
    <property type="term" value="F:GTP binding"/>
    <property type="evidence" value="ECO:0007669"/>
    <property type="project" value="InterPro"/>
</dbReference>
<dbReference type="PANTHER" id="PTHR40072:SF1">
    <property type="entry name" value="MOLYBDOPTERIN-GUANINE DINUCLEOTIDE BIOSYNTHESIS ADAPTER PROTEIN"/>
    <property type="match status" value="1"/>
</dbReference>
<evidence type="ECO:0000313" key="3">
    <source>
        <dbReference type="Proteomes" id="UP000267841"/>
    </source>
</evidence>
<reference evidence="2 3" key="1">
    <citation type="submission" date="2018-10" db="EMBL/GenBank/DDBJ databases">
        <title>Genomic Encyclopedia of Archaeal and Bacterial Type Strains, Phase II (KMG-II): from individual species to whole genera.</title>
        <authorList>
            <person name="Goeker M."/>
        </authorList>
    </citation>
    <scope>NUCLEOTIDE SEQUENCE [LARGE SCALE GENOMIC DNA]</scope>
    <source>
        <strain evidence="2 3">DSM 16510</strain>
    </source>
</reference>
<comment type="caution">
    <text evidence="2">The sequence shown here is derived from an EMBL/GenBank/DDBJ whole genome shotgun (WGS) entry which is preliminary data.</text>
</comment>
<evidence type="ECO:0000259" key="1">
    <source>
        <dbReference type="Pfam" id="PF03205"/>
    </source>
</evidence>
<dbReference type="PANTHER" id="PTHR40072">
    <property type="entry name" value="MOLYBDOPTERIN-GUANINE DINUCLEOTIDE BIOSYNTHESIS ADAPTER PROTEIN-RELATED"/>
    <property type="match status" value="1"/>
</dbReference>
<dbReference type="InterPro" id="IPR004435">
    <property type="entry name" value="MobB_dom"/>
</dbReference>
<dbReference type="InterPro" id="IPR027417">
    <property type="entry name" value="P-loop_NTPase"/>
</dbReference>